<organism evidence="2">
    <name type="scientific">viral metagenome</name>
    <dbReference type="NCBI Taxonomy" id="1070528"/>
    <lineage>
        <taxon>unclassified sequences</taxon>
        <taxon>metagenomes</taxon>
        <taxon>organismal metagenomes</taxon>
    </lineage>
</organism>
<reference evidence="2" key="1">
    <citation type="journal article" date="2020" name="Nature">
        <title>Giant virus diversity and host interactions through global metagenomics.</title>
        <authorList>
            <person name="Schulz F."/>
            <person name="Roux S."/>
            <person name="Paez-Espino D."/>
            <person name="Jungbluth S."/>
            <person name="Walsh D.A."/>
            <person name="Denef V.J."/>
            <person name="McMahon K.D."/>
            <person name="Konstantinidis K.T."/>
            <person name="Eloe-Fadrosh E.A."/>
            <person name="Kyrpides N.C."/>
            <person name="Woyke T."/>
        </authorList>
    </citation>
    <scope>NUCLEOTIDE SEQUENCE</scope>
    <source>
        <strain evidence="2">GVMAG-M-3300023174-5</strain>
    </source>
</reference>
<dbReference type="EMBL" id="MN739676">
    <property type="protein sequence ID" value="QHT20005.1"/>
    <property type="molecule type" value="Genomic_DNA"/>
</dbReference>
<protein>
    <submittedName>
        <fullName evidence="2">Uncharacterized protein</fullName>
    </submittedName>
</protein>
<feature type="transmembrane region" description="Helical" evidence="1">
    <location>
        <begin position="7"/>
        <end position="29"/>
    </location>
</feature>
<sequence length="207" mass="22690">MKAIEKTLLYWILTILLVIGIMSYGTYLIKTGYIVECFTSLALADTGSPNTNHNVNQPINTTTSCKNMCGPLARCSITGEQCTSDVDCFGCIPKIVPGIPNYGRNVGGQNDAGKLTTAVTPTYSKLTTDIGTQAKLVHDGDELTRAPQYNQGVDLWKARFDDGYKLFNLRYKPPKDLTYEPTYPARFTMSGEFMDGGPLASNAYLSK</sequence>
<accession>A0A6C0DXV9</accession>
<evidence type="ECO:0000256" key="1">
    <source>
        <dbReference type="SAM" id="Phobius"/>
    </source>
</evidence>
<keyword evidence="1" id="KW-0812">Transmembrane</keyword>
<keyword evidence="1" id="KW-0472">Membrane</keyword>
<name>A0A6C0DXV9_9ZZZZ</name>
<keyword evidence="1" id="KW-1133">Transmembrane helix</keyword>
<dbReference type="AlphaFoldDB" id="A0A6C0DXV9"/>
<evidence type="ECO:0000313" key="2">
    <source>
        <dbReference type="EMBL" id="QHT20005.1"/>
    </source>
</evidence>
<proteinExistence type="predicted"/>